<dbReference type="PANTHER" id="PTHR38743">
    <property type="entry name" value="SIMILAR TO GLYOXYLASE I FAMILY PROTEIN"/>
    <property type="match status" value="1"/>
</dbReference>
<name>A0A517NBF8_9BACT</name>
<dbReference type="Pfam" id="PF09951">
    <property type="entry name" value="Imm33"/>
    <property type="match status" value="1"/>
</dbReference>
<keyword evidence="4" id="KW-1185">Reference proteome</keyword>
<proteinExistence type="predicted"/>
<dbReference type="Proteomes" id="UP000318538">
    <property type="component" value="Chromosome"/>
</dbReference>
<dbReference type="AlphaFoldDB" id="A0A517NBF8"/>
<dbReference type="PANTHER" id="PTHR38743:SF2">
    <property type="entry name" value="DUF2185 DOMAIN-CONTAINING PROTEIN"/>
    <property type="match status" value="1"/>
</dbReference>
<dbReference type="OrthoDB" id="4827574at2"/>
<organism evidence="3 4">
    <name type="scientific">Rubripirellula lacrimiformis</name>
    <dbReference type="NCBI Taxonomy" id="1930273"/>
    <lineage>
        <taxon>Bacteria</taxon>
        <taxon>Pseudomonadati</taxon>
        <taxon>Planctomycetota</taxon>
        <taxon>Planctomycetia</taxon>
        <taxon>Pirellulales</taxon>
        <taxon>Pirellulaceae</taxon>
        <taxon>Rubripirellula</taxon>
    </lineage>
</organism>
<feature type="domain" description="Immunity protein Imm33" evidence="2">
    <location>
        <begin position="22"/>
        <end position="105"/>
    </location>
</feature>
<sequence length="117" mass="13285">MEKKFALTAKQIVPLVESMGYCFATDRITVDATSVGFMYREEPDDPNDSGWRFFSGDETQEYVDDPENTMIYNVNDIANYDHDIIPLLATPPPCAFERQDDDSFGPIDPDFLGEDDD</sequence>
<dbReference type="EMBL" id="CP036525">
    <property type="protein sequence ID" value="QDT04471.1"/>
    <property type="molecule type" value="Genomic_DNA"/>
</dbReference>
<protein>
    <recommendedName>
        <fullName evidence="2">Immunity protein Imm33 domain-containing protein</fullName>
    </recommendedName>
</protein>
<reference evidence="3 4" key="1">
    <citation type="submission" date="2019-02" db="EMBL/GenBank/DDBJ databases">
        <title>Deep-cultivation of Planctomycetes and their phenomic and genomic characterization uncovers novel biology.</title>
        <authorList>
            <person name="Wiegand S."/>
            <person name="Jogler M."/>
            <person name="Boedeker C."/>
            <person name="Pinto D."/>
            <person name="Vollmers J."/>
            <person name="Rivas-Marin E."/>
            <person name="Kohn T."/>
            <person name="Peeters S.H."/>
            <person name="Heuer A."/>
            <person name="Rast P."/>
            <person name="Oberbeckmann S."/>
            <person name="Bunk B."/>
            <person name="Jeske O."/>
            <person name="Meyerdierks A."/>
            <person name="Storesund J.E."/>
            <person name="Kallscheuer N."/>
            <person name="Luecker S."/>
            <person name="Lage O.M."/>
            <person name="Pohl T."/>
            <person name="Merkel B.J."/>
            <person name="Hornburger P."/>
            <person name="Mueller R.-W."/>
            <person name="Bruemmer F."/>
            <person name="Labrenz M."/>
            <person name="Spormann A.M."/>
            <person name="Op den Camp H."/>
            <person name="Overmann J."/>
            <person name="Amann R."/>
            <person name="Jetten M.S.M."/>
            <person name="Mascher T."/>
            <person name="Medema M.H."/>
            <person name="Devos D.P."/>
            <person name="Kaster A.-K."/>
            <person name="Ovreas L."/>
            <person name="Rohde M."/>
            <person name="Galperin M.Y."/>
            <person name="Jogler C."/>
        </authorList>
    </citation>
    <scope>NUCLEOTIDE SEQUENCE [LARGE SCALE GENOMIC DNA]</scope>
    <source>
        <strain evidence="3 4">K22_7</strain>
    </source>
</reference>
<evidence type="ECO:0000313" key="4">
    <source>
        <dbReference type="Proteomes" id="UP000318538"/>
    </source>
</evidence>
<gene>
    <name evidence="3" type="ORF">K227x_28620</name>
</gene>
<evidence type="ECO:0000256" key="1">
    <source>
        <dbReference type="SAM" id="MobiDB-lite"/>
    </source>
</evidence>
<accession>A0A517NBF8</accession>
<dbReference type="InterPro" id="IPR018689">
    <property type="entry name" value="Imm33_dom"/>
</dbReference>
<feature type="region of interest" description="Disordered" evidence="1">
    <location>
        <begin position="91"/>
        <end position="117"/>
    </location>
</feature>
<dbReference type="KEGG" id="rlc:K227x_28620"/>
<evidence type="ECO:0000313" key="3">
    <source>
        <dbReference type="EMBL" id="QDT04471.1"/>
    </source>
</evidence>
<evidence type="ECO:0000259" key="2">
    <source>
        <dbReference type="Pfam" id="PF09951"/>
    </source>
</evidence>